<dbReference type="GO" id="GO:0030632">
    <property type="term" value="P:D-alanine biosynthetic process"/>
    <property type="evidence" value="ECO:0007669"/>
    <property type="project" value="UniProtKB-UniRule"/>
</dbReference>
<feature type="domain" description="Alanine racemase C-terminal" evidence="8">
    <location>
        <begin position="239"/>
        <end position="363"/>
    </location>
</feature>
<dbReference type="SMART" id="SM01005">
    <property type="entry name" value="Ala_racemase_C"/>
    <property type="match status" value="1"/>
</dbReference>
<comment type="pathway">
    <text evidence="5">Amino-acid biosynthesis; D-alanine biosynthesis; D-alanine from L-alanine: step 1/1.</text>
</comment>
<name>C8N6U9_CARH6</name>
<dbReference type="InterPro" id="IPR020622">
    <property type="entry name" value="Ala_racemase_pyridoxalP-BS"/>
</dbReference>
<comment type="similarity">
    <text evidence="5">Belongs to the alanine racemase family.</text>
</comment>
<keyword evidence="3 5" id="KW-0663">Pyridoxal phosphate</keyword>
<dbReference type="GO" id="GO:0008784">
    <property type="term" value="F:alanine racemase activity"/>
    <property type="evidence" value="ECO:0007669"/>
    <property type="project" value="UniProtKB-UniRule"/>
</dbReference>
<dbReference type="PANTHER" id="PTHR30511">
    <property type="entry name" value="ALANINE RACEMASE"/>
    <property type="match status" value="1"/>
</dbReference>
<evidence type="ECO:0000313" key="9">
    <source>
        <dbReference type="EMBL" id="EEV89663.1"/>
    </source>
</evidence>
<protein>
    <recommendedName>
        <fullName evidence="5">Alanine racemase</fullName>
        <ecNumber evidence="5">5.1.1.1</ecNumber>
    </recommendedName>
</protein>
<dbReference type="EMBL" id="ACKY01000011">
    <property type="protein sequence ID" value="EEV89663.1"/>
    <property type="molecule type" value="Genomic_DNA"/>
</dbReference>
<dbReference type="InterPro" id="IPR009006">
    <property type="entry name" value="Ala_racemase/Decarboxylase_C"/>
</dbReference>
<evidence type="ECO:0000256" key="4">
    <source>
        <dbReference type="ARBA" id="ARBA00023235"/>
    </source>
</evidence>
<feature type="binding site" evidence="5 7">
    <location>
        <position position="136"/>
    </location>
    <ligand>
        <name>substrate</name>
    </ligand>
</feature>
<dbReference type="PANTHER" id="PTHR30511:SF0">
    <property type="entry name" value="ALANINE RACEMASE, CATABOLIC-RELATED"/>
    <property type="match status" value="1"/>
</dbReference>
<dbReference type="Pfam" id="PF00842">
    <property type="entry name" value="Ala_racemase_C"/>
    <property type="match status" value="1"/>
</dbReference>
<comment type="function">
    <text evidence="5">Catalyzes the interconversion of L-alanine and D-alanine. May also act on other amino acids.</text>
</comment>
<dbReference type="InterPro" id="IPR011079">
    <property type="entry name" value="Ala_racemase_C"/>
</dbReference>
<dbReference type="SUPFAM" id="SSF51419">
    <property type="entry name" value="PLP-binding barrel"/>
    <property type="match status" value="1"/>
</dbReference>
<dbReference type="STRING" id="2718.CHUV0807_0350"/>
<dbReference type="UniPathway" id="UPA00042">
    <property type="reaction ID" value="UER00497"/>
</dbReference>
<evidence type="ECO:0000313" key="10">
    <source>
        <dbReference type="Proteomes" id="UP000004870"/>
    </source>
</evidence>
<evidence type="ECO:0000256" key="2">
    <source>
        <dbReference type="ARBA" id="ARBA00001933"/>
    </source>
</evidence>
<feature type="binding site" evidence="5 7">
    <location>
        <position position="309"/>
    </location>
    <ligand>
        <name>substrate</name>
    </ligand>
</feature>
<feature type="active site" description="Proton acceptor; specific for D-alanine" evidence="5">
    <location>
        <position position="44"/>
    </location>
</feature>
<reference evidence="9 10" key="1">
    <citation type="submission" date="2009-08" db="EMBL/GenBank/DDBJ databases">
        <authorList>
            <person name="Qin X."/>
            <person name="Bachman B."/>
            <person name="Battles P."/>
            <person name="Bell A."/>
            <person name="Bess C."/>
            <person name="Bickham C."/>
            <person name="Chaboub L."/>
            <person name="Chen D."/>
            <person name="Coyle M."/>
            <person name="Deiros D.R."/>
            <person name="Dinh H."/>
            <person name="Forbes L."/>
            <person name="Fowler G."/>
            <person name="Francisco L."/>
            <person name="Fu Q."/>
            <person name="Gubbala S."/>
            <person name="Hale W."/>
            <person name="Han Y."/>
            <person name="Hemphill L."/>
            <person name="Highlander S.K."/>
            <person name="Hirani K."/>
            <person name="Hogues M."/>
            <person name="Jackson L."/>
            <person name="Jakkamsetti A."/>
            <person name="Javaid M."/>
            <person name="Jiang H."/>
            <person name="Korchina V."/>
            <person name="Kovar C."/>
            <person name="Lara F."/>
            <person name="Lee S."/>
            <person name="Mata R."/>
            <person name="Mathew T."/>
            <person name="Moen C."/>
            <person name="Morales K."/>
            <person name="Munidasa M."/>
            <person name="Nazareth L."/>
            <person name="Ngo R."/>
            <person name="Nguyen L."/>
            <person name="Okwuonu G."/>
            <person name="Ongeri F."/>
            <person name="Patil S."/>
            <person name="Petrosino J."/>
            <person name="Pham C."/>
            <person name="Pham P."/>
            <person name="Pu L.-L."/>
            <person name="Puazo M."/>
            <person name="Raj R."/>
            <person name="Reid J."/>
            <person name="Rouhana J."/>
            <person name="Saada N."/>
            <person name="Shang Y."/>
            <person name="Simmons D."/>
            <person name="Thornton R."/>
            <person name="Warren J."/>
            <person name="Weissenberger G."/>
            <person name="Zhang J."/>
            <person name="Zhang L."/>
            <person name="Zhou C."/>
            <person name="Zhu D."/>
            <person name="Muzny D."/>
            <person name="Worley K."/>
            <person name="Gibbs R."/>
        </authorList>
    </citation>
    <scope>NUCLEOTIDE SEQUENCE [LARGE SCALE GENOMIC DNA]</scope>
    <source>
        <strain evidence="10">ATCC 15826 / DSM 8339 / NCTC 10426 / 6573</strain>
    </source>
</reference>
<dbReference type="InterPro" id="IPR029066">
    <property type="entry name" value="PLP-binding_barrel"/>
</dbReference>
<sequence>MRPFFFLECEMRPLVKVIDVAALRHNVRVLRQQAGAAKLVAVVKADAYGHGVANVLPALTDVDGFAVASMDEALQLRQLGVGQPVLLLEGIFAADEAALCAQHDFVPCVHSPEQLAWLRGVDGISAWVKVDSGMHRLGFAAADAASWLPQVLSLQQVRWLGVASHFACADAEDLSDAQAQLARLDALALPAGWQRCLANSAALFALPEARGEVVRAGLALYGMSPFADGDAARLGLRPVLSLQTQVLAVRRLQAGDFAGYSHGFQAQVAGNLATIALGYGDGFPRAIVSGAVQLLLNGKRYPLVGRVAMDMALLWLGEDTAAVGDAVLVFGEGNPAERVAAQAATIPYTLTTMLTARVRAEVVDG</sequence>
<dbReference type="AlphaFoldDB" id="C8N6U9"/>
<comment type="caution">
    <text evidence="9">The sequence shown here is derived from an EMBL/GenBank/DDBJ whole genome shotgun (WGS) entry which is preliminary data.</text>
</comment>
<keyword evidence="4 5" id="KW-0413">Isomerase</keyword>
<dbReference type="Pfam" id="PF01168">
    <property type="entry name" value="Ala_racemase_N"/>
    <property type="match status" value="1"/>
</dbReference>
<comment type="cofactor">
    <cofactor evidence="2 5 6">
        <name>pyridoxal 5'-phosphate</name>
        <dbReference type="ChEBI" id="CHEBI:597326"/>
    </cofactor>
</comment>
<dbReference type="HOGENOM" id="CLU_028393_1_0_6"/>
<gene>
    <name evidence="9" type="primary">alr</name>
    <name evidence="9" type="ORF">HMPREF0198_0225</name>
</gene>
<evidence type="ECO:0000256" key="5">
    <source>
        <dbReference type="HAMAP-Rule" id="MF_01201"/>
    </source>
</evidence>
<dbReference type="FunFam" id="3.20.20.10:FF:000002">
    <property type="entry name" value="Alanine racemase"/>
    <property type="match status" value="1"/>
</dbReference>
<dbReference type="SUPFAM" id="SSF50621">
    <property type="entry name" value="Alanine racemase C-terminal domain-like"/>
    <property type="match status" value="1"/>
</dbReference>
<dbReference type="PRINTS" id="PR00992">
    <property type="entry name" value="ALARACEMASE"/>
</dbReference>
<dbReference type="InterPro" id="IPR001608">
    <property type="entry name" value="Ala_racemase_N"/>
</dbReference>
<dbReference type="EC" id="5.1.1.1" evidence="5"/>
<dbReference type="NCBIfam" id="TIGR00492">
    <property type="entry name" value="alr"/>
    <property type="match status" value="1"/>
</dbReference>
<organism evidence="9 10">
    <name type="scientific">Cardiobacterium hominis (strain ATCC 15826 / DSM 8339 / NCTC 10426 / 6573)</name>
    <dbReference type="NCBI Taxonomy" id="638300"/>
    <lineage>
        <taxon>Bacteria</taxon>
        <taxon>Pseudomonadati</taxon>
        <taxon>Pseudomonadota</taxon>
        <taxon>Gammaproteobacteria</taxon>
        <taxon>Cardiobacteriales</taxon>
        <taxon>Cardiobacteriaceae</taxon>
        <taxon>Cardiobacterium</taxon>
    </lineage>
</organism>
<keyword evidence="10" id="KW-1185">Reference proteome</keyword>
<dbReference type="PROSITE" id="PS00395">
    <property type="entry name" value="ALANINE_RACEMASE"/>
    <property type="match status" value="1"/>
</dbReference>
<feature type="active site" description="Proton acceptor; specific for L-alanine" evidence="5">
    <location>
        <position position="260"/>
    </location>
</feature>
<dbReference type="Gene3D" id="3.20.20.10">
    <property type="entry name" value="Alanine racemase"/>
    <property type="match status" value="1"/>
</dbReference>
<evidence type="ECO:0000256" key="3">
    <source>
        <dbReference type="ARBA" id="ARBA00022898"/>
    </source>
</evidence>
<accession>C8N6U9</accession>
<dbReference type="HAMAP" id="MF_01201">
    <property type="entry name" value="Ala_racemase"/>
    <property type="match status" value="1"/>
</dbReference>
<proteinExistence type="inferred from homology"/>
<evidence type="ECO:0000256" key="1">
    <source>
        <dbReference type="ARBA" id="ARBA00000316"/>
    </source>
</evidence>
<dbReference type="Gene3D" id="2.40.37.10">
    <property type="entry name" value="Lyase, Ornithine Decarboxylase, Chain A, domain 1"/>
    <property type="match status" value="1"/>
</dbReference>
<evidence type="ECO:0000259" key="8">
    <source>
        <dbReference type="SMART" id="SM01005"/>
    </source>
</evidence>
<dbReference type="GO" id="GO:0005829">
    <property type="term" value="C:cytosol"/>
    <property type="evidence" value="ECO:0007669"/>
    <property type="project" value="TreeGrafter"/>
</dbReference>
<dbReference type="InterPro" id="IPR000821">
    <property type="entry name" value="Ala_racemase"/>
</dbReference>
<evidence type="ECO:0000256" key="6">
    <source>
        <dbReference type="PIRSR" id="PIRSR600821-50"/>
    </source>
</evidence>
<evidence type="ECO:0000256" key="7">
    <source>
        <dbReference type="PIRSR" id="PIRSR600821-52"/>
    </source>
</evidence>
<dbReference type="Proteomes" id="UP000004870">
    <property type="component" value="Unassembled WGS sequence"/>
</dbReference>
<comment type="catalytic activity">
    <reaction evidence="1 5">
        <text>L-alanine = D-alanine</text>
        <dbReference type="Rhea" id="RHEA:20249"/>
        <dbReference type="ChEBI" id="CHEBI:57416"/>
        <dbReference type="ChEBI" id="CHEBI:57972"/>
        <dbReference type="EC" id="5.1.1.1"/>
    </reaction>
</comment>
<feature type="modified residue" description="N6-(pyridoxal phosphate)lysine" evidence="5 6">
    <location>
        <position position="44"/>
    </location>
</feature>
<dbReference type="GO" id="GO:0030170">
    <property type="term" value="F:pyridoxal phosphate binding"/>
    <property type="evidence" value="ECO:0007669"/>
    <property type="project" value="UniProtKB-UniRule"/>
</dbReference>